<protein>
    <submittedName>
        <fullName evidence="1">Uncharacterized protein</fullName>
    </submittedName>
</protein>
<organism evidence="1 2">
    <name type="scientific">Pristionchus fissidentatus</name>
    <dbReference type="NCBI Taxonomy" id="1538716"/>
    <lineage>
        <taxon>Eukaryota</taxon>
        <taxon>Metazoa</taxon>
        <taxon>Ecdysozoa</taxon>
        <taxon>Nematoda</taxon>
        <taxon>Chromadorea</taxon>
        <taxon>Rhabditida</taxon>
        <taxon>Rhabditina</taxon>
        <taxon>Diplogasteromorpha</taxon>
        <taxon>Diplogasteroidea</taxon>
        <taxon>Neodiplogasteridae</taxon>
        <taxon>Pristionchus</taxon>
    </lineage>
</organism>
<evidence type="ECO:0000313" key="2">
    <source>
        <dbReference type="Proteomes" id="UP001432322"/>
    </source>
</evidence>
<keyword evidence="2" id="KW-1185">Reference proteome</keyword>
<reference evidence="1" key="1">
    <citation type="submission" date="2023-10" db="EMBL/GenBank/DDBJ databases">
        <title>Genome assembly of Pristionchus species.</title>
        <authorList>
            <person name="Yoshida K."/>
            <person name="Sommer R.J."/>
        </authorList>
    </citation>
    <scope>NUCLEOTIDE SEQUENCE</scope>
    <source>
        <strain evidence="1">RS5133</strain>
    </source>
</reference>
<dbReference type="EMBL" id="BTSY01000001">
    <property type="protein sequence ID" value="GMT09239.1"/>
    <property type="molecule type" value="Genomic_DNA"/>
</dbReference>
<accession>A0AAV5USH2</accession>
<sequence length="136" mass="15872">SAQVDELSISHGEFDGDNVHDKLFGIPDDEWVDTLIEMYGKRIRKIFLYSFKHAAISESEANRLYQIISSKKLEVLISSNLSEDPHFERIEGYTVKVFSEHLFSEKFRFEMKHNTVSSPQYNFYISAEEAEVRTIE</sequence>
<gene>
    <name evidence="1" type="ORF">PFISCL1PPCAC_536</name>
</gene>
<feature type="non-terminal residue" evidence="1">
    <location>
        <position position="1"/>
    </location>
</feature>
<evidence type="ECO:0000313" key="1">
    <source>
        <dbReference type="EMBL" id="GMT09239.1"/>
    </source>
</evidence>
<comment type="caution">
    <text evidence="1">The sequence shown here is derived from an EMBL/GenBank/DDBJ whole genome shotgun (WGS) entry which is preliminary data.</text>
</comment>
<dbReference type="AlphaFoldDB" id="A0AAV5USH2"/>
<name>A0AAV5USH2_9BILA</name>
<dbReference type="Proteomes" id="UP001432322">
    <property type="component" value="Unassembled WGS sequence"/>
</dbReference>
<proteinExistence type="predicted"/>